<evidence type="ECO:0000256" key="4">
    <source>
        <dbReference type="ARBA" id="ARBA00022598"/>
    </source>
</evidence>
<evidence type="ECO:0000256" key="3">
    <source>
        <dbReference type="ARBA" id="ARBA00012814"/>
    </source>
</evidence>
<dbReference type="GO" id="GO:0005759">
    <property type="term" value="C:mitochondrial matrix"/>
    <property type="evidence" value="ECO:0007669"/>
    <property type="project" value="UniProtKB-SubCell"/>
</dbReference>
<evidence type="ECO:0000313" key="15">
    <source>
        <dbReference type="Proteomes" id="UP000189274"/>
    </source>
</evidence>
<dbReference type="EMBL" id="MQVM01000004">
    <property type="protein sequence ID" value="ONH76403.1"/>
    <property type="molecule type" value="Genomic_DNA"/>
</dbReference>
<dbReference type="Gene3D" id="3.30.70.380">
    <property type="entry name" value="Ferrodoxin-fold anticodon-binding domain"/>
    <property type="match status" value="1"/>
</dbReference>
<evidence type="ECO:0000256" key="11">
    <source>
        <dbReference type="ARBA" id="ARBA00031194"/>
    </source>
</evidence>
<evidence type="ECO:0000256" key="6">
    <source>
        <dbReference type="ARBA" id="ARBA00022840"/>
    </source>
</evidence>
<keyword evidence="10" id="KW-0030">Aminoacyl-tRNA synthetase</keyword>
<organism evidence="14 15">
    <name type="scientific">Pichia kudriavzevii</name>
    <name type="common">Yeast</name>
    <name type="synonym">Issatchenkia orientalis</name>
    <dbReference type="NCBI Taxonomy" id="4909"/>
    <lineage>
        <taxon>Eukaryota</taxon>
        <taxon>Fungi</taxon>
        <taxon>Dikarya</taxon>
        <taxon>Ascomycota</taxon>
        <taxon>Saccharomycotina</taxon>
        <taxon>Pichiomycetes</taxon>
        <taxon>Pichiales</taxon>
        <taxon>Pichiaceae</taxon>
        <taxon>Pichia</taxon>
    </lineage>
</organism>
<dbReference type="VEuPathDB" id="FungiDB:C5L36_0C08865"/>
<name>A0A1V2LS55_PICKU</name>
<evidence type="ECO:0000256" key="7">
    <source>
        <dbReference type="ARBA" id="ARBA00022917"/>
    </source>
</evidence>
<feature type="domain" description="FDX-ACB" evidence="13">
    <location>
        <begin position="23"/>
        <end position="121"/>
    </location>
</feature>
<gene>
    <name evidence="14" type="ORF">BOH78_1035</name>
</gene>
<comment type="subcellular location">
    <subcellularLocation>
        <location evidence="1">Mitochondrion matrix</location>
    </subcellularLocation>
</comment>
<comment type="caution">
    <text evidence="14">The sequence shown here is derived from an EMBL/GenBank/DDBJ whole genome shotgun (WGS) entry which is preliminary data.</text>
</comment>
<evidence type="ECO:0000256" key="10">
    <source>
        <dbReference type="ARBA" id="ARBA00023146"/>
    </source>
</evidence>
<dbReference type="InterPro" id="IPR036690">
    <property type="entry name" value="Fdx_antiC-bd_sf"/>
</dbReference>
<evidence type="ECO:0000256" key="12">
    <source>
        <dbReference type="ARBA" id="ARBA00049255"/>
    </source>
</evidence>
<accession>A0A1V2LS55</accession>
<evidence type="ECO:0000313" key="14">
    <source>
        <dbReference type="EMBL" id="ONH76403.1"/>
    </source>
</evidence>
<dbReference type="SMART" id="SM00896">
    <property type="entry name" value="FDX-ACB"/>
    <property type="match status" value="1"/>
</dbReference>
<keyword evidence="7" id="KW-0648">Protein biosynthesis</keyword>
<dbReference type="GO" id="GO:0004826">
    <property type="term" value="F:phenylalanine-tRNA ligase activity"/>
    <property type="evidence" value="ECO:0007669"/>
    <property type="project" value="UniProtKB-EC"/>
</dbReference>
<keyword evidence="5" id="KW-0547">Nucleotide-binding</keyword>
<dbReference type="Pfam" id="PF03147">
    <property type="entry name" value="FDX-ACB"/>
    <property type="match status" value="1"/>
</dbReference>
<dbReference type="Proteomes" id="UP000189274">
    <property type="component" value="Unassembled WGS sequence"/>
</dbReference>
<dbReference type="InterPro" id="IPR005121">
    <property type="entry name" value="Fdx_antiC-bd"/>
</dbReference>
<dbReference type="EC" id="6.1.1.20" evidence="3"/>
<comment type="catalytic activity">
    <reaction evidence="12">
        <text>tRNA(Phe) + L-phenylalanine + ATP = L-phenylalanyl-tRNA(Phe) + AMP + diphosphate + H(+)</text>
        <dbReference type="Rhea" id="RHEA:19413"/>
        <dbReference type="Rhea" id="RHEA-COMP:9668"/>
        <dbReference type="Rhea" id="RHEA-COMP:9699"/>
        <dbReference type="ChEBI" id="CHEBI:15378"/>
        <dbReference type="ChEBI" id="CHEBI:30616"/>
        <dbReference type="ChEBI" id="CHEBI:33019"/>
        <dbReference type="ChEBI" id="CHEBI:58095"/>
        <dbReference type="ChEBI" id="CHEBI:78442"/>
        <dbReference type="ChEBI" id="CHEBI:78531"/>
        <dbReference type="ChEBI" id="CHEBI:456215"/>
        <dbReference type="EC" id="6.1.1.20"/>
    </reaction>
</comment>
<keyword evidence="6" id="KW-0067">ATP-binding</keyword>
<dbReference type="SUPFAM" id="SSF54991">
    <property type="entry name" value="Anticodon-binding domain of PheRS"/>
    <property type="match status" value="1"/>
</dbReference>
<dbReference type="GO" id="GO:0005524">
    <property type="term" value="F:ATP binding"/>
    <property type="evidence" value="ECO:0007669"/>
    <property type="project" value="UniProtKB-KW"/>
</dbReference>
<evidence type="ECO:0000256" key="8">
    <source>
        <dbReference type="ARBA" id="ARBA00022946"/>
    </source>
</evidence>
<evidence type="ECO:0000256" key="1">
    <source>
        <dbReference type="ARBA" id="ARBA00004305"/>
    </source>
</evidence>
<keyword evidence="8" id="KW-0809">Transit peptide</keyword>
<reference evidence="15" key="1">
    <citation type="journal article" date="2017" name="Genome Announc.">
        <title>Genome sequences of Cyberlindnera fabianii 65, Pichia kudriavzevii 129, and Saccharomyces cerevisiae 131 isolated from fermented masau fruits in Zimbabwe.</title>
        <authorList>
            <person name="van Rijswijck I.M.H."/>
            <person name="Derks M.F.L."/>
            <person name="Abee T."/>
            <person name="de Ridder D."/>
            <person name="Smid E.J."/>
        </authorList>
    </citation>
    <scope>NUCLEOTIDE SEQUENCE [LARGE SCALE GENOMIC DNA]</scope>
    <source>
        <strain evidence="15">129</strain>
    </source>
</reference>
<evidence type="ECO:0000256" key="9">
    <source>
        <dbReference type="ARBA" id="ARBA00023128"/>
    </source>
</evidence>
<protein>
    <recommendedName>
        <fullName evidence="3">phenylalanine--tRNA ligase</fullName>
        <ecNumber evidence="3">6.1.1.20</ecNumber>
    </recommendedName>
    <alternativeName>
        <fullName evidence="11">Phenylalanyl-tRNA synthetase</fullName>
    </alternativeName>
</protein>
<proteinExistence type="inferred from homology"/>
<dbReference type="GO" id="GO:0006412">
    <property type="term" value="P:translation"/>
    <property type="evidence" value="ECO:0007669"/>
    <property type="project" value="UniProtKB-KW"/>
</dbReference>
<sequence length="121" mass="14269">MSLDKRFISQFKENQISIFKPYSKYPGSQRDISFWLPKTEDGNLVKLHENDLMEIVRENAGDLVESVKLTDEFVHPKTGKHSQTYRINYQSMDRNITNDEVNVMNDKTREELVEKFGVQLR</sequence>
<comment type="similarity">
    <text evidence="2">Belongs to the class-II aminoacyl-tRNA synthetase family.</text>
</comment>
<evidence type="ECO:0000256" key="5">
    <source>
        <dbReference type="ARBA" id="ARBA00022741"/>
    </source>
</evidence>
<evidence type="ECO:0000256" key="2">
    <source>
        <dbReference type="ARBA" id="ARBA00008226"/>
    </source>
</evidence>
<evidence type="ECO:0000259" key="13">
    <source>
        <dbReference type="PROSITE" id="PS51447"/>
    </source>
</evidence>
<keyword evidence="4 14" id="KW-0436">Ligase</keyword>
<keyword evidence="9" id="KW-0496">Mitochondrion</keyword>
<dbReference type="AlphaFoldDB" id="A0A1V2LS55"/>
<dbReference type="PROSITE" id="PS51447">
    <property type="entry name" value="FDX_ACB"/>
    <property type="match status" value="1"/>
</dbReference>
<dbReference type="FunFam" id="3.30.70.380:FF:000002">
    <property type="entry name" value="phenylalanine--tRNA ligase, mitochondrial"/>
    <property type="match status" value="1"/>
</dbReference>